<dbReference type="PANTHER" id="PTHR45641">
    <property type="entry name" value="TETRATRICOPEPTIDE REPEAT PROTEIN (AFU_ORTHOLOGUE AFUA_6G03870)"/>
    <property type="match status" value="1"/>
</dbReference>
<dbReference type="Pfam" id="PF13424">
    <property type="entry name" value="TPR_12"/>
    <property type="match status" value="2"/>
</dbReference>
<sequence>MVVDPVSAVGLAANVVQFIESADGILEENALIEMTVNDLKDQLDRIKDVISSGWPSLARFQHESLKLASELLEALDKLKVKGSPGKWKSLRKALKSIHSKEKIADWLASLDRLRHDFYIHIEVEILEKVTLIDIPLSDAFQTLNQEQQRGIERFIDALRRGTDLLEEISIRQTAAISDLVKSEHENTQTKVHEAHMETRGAIRTESEATRDSIVRTAGETRELVVMEHEQTRTHISDEQEVTRLSLTSIVEASVLTAGAEHALTRAEVIESVNEQGVAAKLAIEEGLQRTADLMEVESFRTQLEHEWNLPSSPISAGQGFSALLNATAHTPVFRNHSNGLNVPMEGICHKMSSSSLRRYYQWQASRIYPPFDGGQQPTQLDNENHPHPNTRDTAGIVGEQSPTVDHGLASLSRPLDPRSNEKERYQCPYTNCEHRSFRNVGHFNNHMRDYHFELPHRNQHPSNFLIPDRSPRANILDVLQESPDDCTSSCGDPSSTLTKPNGGPTLSDTNNTTQPTPSYNPPTANNDVCGILEEPACVCHLPQSEKDSLFKASTSRFEACQSRSGDAHRQALTTLLDLAILTLCQKDFAAAATLCDKGLHLCNIQQPRLRVPGLQFRRIRANIHLSVGEFDAAEREIKDLLKESELTFGVVHTETIRVTLLRARLHRFRGEHEAAFDDYRFAFDQYVLQKGRNDDSTLDLRLWLGVSLRDQQHYEEAKRECQAVLDFRRQELGESHLDTLLAFSHLGSLYAAQEQYMTAEPHLVLALQGLELLLGPTHDLTLSAAESLGSVYSNLGRHEDARNLLSRVAREGERLIRQFNTIYLTSMSALIEVYRGEGNTLQALQTCEQLLSSMPSYRSYSSEAARLTISSLLGGLYHQAGRNYEATELLRRVLKDATELLGPHEATVIDTHVRLGNILWGQGNFADALQQYRSVVSSSEMKHGPASEKVMDWLEDFSNRCISAELWVDAIDLLQKLLTILEKTQGTWSDSTWKAMLHLGVALSNDKRFAAATETLSRAQYLAETKHGPHSRHVVLNIVEETKLLEKQHLYHQAEASWKKIMKMMEAKRECFKPEDFPEILELLGLNYMAQNRFGEAVIVLDRALTLLEQVWDFRRKDLAETFMNLVNAYRKLGLSEDSAELNALRVRLRKYK</sequence>
<keyword evidence="5" id="KW-1185">Reference proteome</keyword>
<dbReference type="Pfam" id="PF13374">
    <property type="entry name" value="TPR_10"/>
    <property type="match status" value="1"/>
</dbReference>
<dbReference type="EMBL" id="JAPDRK010000019">
    <property type="protein sequence ID" value="KAJ9604348.1"/>
    <property type="molecule type" value="Genomic_DNA"/>
</dbReference>
<dbReference type="Proteomes" id="UP001172673">
    <property type="component" value="Unassembled WGS sequence"/>
</dbReference>
<feature type="compositionally biased region" description="Polar residues" evidence="3">
    <location>
        <begin position="485"/>
        <end position="525"/>
    </location>
</feature>
<dbReference type="SMART" id="SM00028">
    <property type="entry name" value="TPR"/>
    <property type="match status" value="7"/>
</dbReference>
<dbReference type="SUPFAM" id="SSF48452">
    <property type="entry name" value="TPR-like"/>
    <property type="match status" value="4"/>
</dbReference>
<accession>A0AA38X073</accession>
<dbReference type="InterPro" id="IPR011990">
    <property type="entry name" value="TPR-like_helical_dom_sf"/>
</dbReference>
<dbReference type="InterPro" id="IPR019734">
    <property type="entry name" value="TPR_rpt"/>
</dbReference>
<keyword evidence="1" id="KW-0677">Repeat</keyword>
<keyword evidence="2" id="KW-0802">TPR repeat</keyword>
<evidence type="ECO:0008006" key="6">
    <source>
        <dbReference type="Google" id="ProtNLM"/>
    </source>
</evidence>
<evidence type="ECO:0000256" key="2">
    <source>
        <dbReference type="ARBA" id="ARBA00022803"/>
    </source>
</evidence>
<reference evidence="4" key="1">
    <citation type="submission" date="2022-10" db="EMBL/GenBank/DDBJ databases">
        <title>Culturing micro-colonial fungi from biological soil crusts in the Mojave desert and describing Neophaeococcomyces mojavensis, and introducing the new genera and species Taxawa tesnikishii.</title>
        <authorList>
            <person name="Kurbessoian T."/>
            <person name="Stajich J.E."/>
        </authorList>
    </citation>
    <scope>NUCLEOTIDE SEQUENCE</scope>
    <source>
        <strain evidence="4">TK_41</strain>
    </source>
</reference>
<gene>
    <name evidence="4" type="ORF">H2200_011182</name>
</gene>
<dbReference type="PANTHER" id="PTHR45641:SF19">
    <property type="entry name" value="NEPHROCYSTIN-3"/>
    <property type="match status" value="1"/>
</dbReference>
<evidence type="ECO:0000313" key="5">
    <source>
        <dbReference type="Proteomes" id="UP001172673"/>
    </source>
</evidence>
<comment type="caution">
    <text evidence="4">The sequence shown here is derived from an EMBL/GenBank/DDBJ whole genome shotgun (WGS) entry which is preliminary data.</text>
</comment>
<feature type="region of interest" description="Disordered" evidence="3">
    <location>
        <begin position="482"/>
        <end position="525"/>
    </location>
</feature>
<name>A0AA38X073_9EURO</name>
<proteinExistence type="predicted"/>
<organism evidence="4 5">
    <name type="scientific">Cladophialophora chaetospira</name>
    <dbReference type="NCBI Taxonomy" id="386627"/>
    <lineage>
        <taxon>Eukaryota</taxon>
        <taxon>Fungi</taxon>
        <taxon>Dikarya</taxon>
        <taxon>Ascomycota</taxon>
        <taxon>Pezizomycotina</taxon>
        <taxon>Eurotiomycetes</taxon>
        <taxon>Chaetothyriomycetidae</taxon>
        <taxon>Chaetothyriales</taxon>
        <taxon>Herpotrichiellaceae</taxon>
        <taxon>Cladophialophora</taxon>
    </lineage>
</organism>
<dbReference type="AlphaFoldDB" id="A0AA38X073"/>
<evidence type="ECO:0000256" key="3">
    <source>
        <dbReference type="SAM" id="MobiDB-lite"/>
    </source>
</evidence>
<feature type="region of interest" description="Disordered" evidence="3">
    <location>
        <begin position="371"/>
        <end position="422"/>
    </location>
</feature>
<protein>
    <recommendedName>
        <fullName evidence="6">TPR-like protein</fullName>
    </recommendedName>
</protein>
<evidence type="ECO:0000313" key="4">
    <source>
        <dbReference type="EMBL" id="KAJ9604348.1"/>
    </source>
</evidence>
<evidence type="ECO:0000256" key="1">
    <source>
        <dbReference type="ARBA" id="ARBA00022737"/>
    </source>
</evidence>
<dbReference type="Gene3D" id="1.25.40.10">
    <property type="entry name" value="Tetratricopeptide repeat domain"/>
    <property type="match status" value="3"/>
</dbReference>